<comment type="caution">
    <text evidence="1">The sequence shown here is derived from an EMBL/GenBank/DDBJ whole genome shotgun (WGS) entry which is preliminary data.</text>
</comment>
<protein>
    <submittedName>
        <fullName evidence="1">Uncharacterized protein</fullName>
    </submittedName>
</protein>
<dbReference type="Proteomes" id="UP001163321">
    <property type="component" value="Chromosome 4"/>
</dbReference>
<proteinExistence type="predicted"/>
<evidence type="ECO:0000313" key="2">
    <source>
        <dbReference type="Proteomes" id="UP001163321"/>
    </source>
</evidence>
<keyword evidence="2" id="KW-1185">Reference proteome</keyword>
<organism evidence="1 2">
    <name type="scientific">Peronosclerospora sorghi</name>
    <dbReference type="NCBI Taxonomy" id="230839"/>
    <lineage>
        <taxon>Eukaryota</taxon>
        <taxon>Sar</taxon>
        <taxon>Stramenopiles</taxon>
        <taxon>Oomycota</taxon>
        <taxon>Peronosporomycetes</taxon>
        <taxon>Peronosporales</taxon>
        <taxon>Peronosporaceae</taxon>
        <taxon>Peronosclerospora</taxon>
    </lineage>
</organism>
<accession>A0ACC0W3V7</accession>
<reference evidence="1 2" key="1">
    <citation type="journal article" date="2022" name="bioRxiv">
        <title>The genome of the oomycete Peronosclerospora sorghi, a cosmopolitan pathogen of maize and sorghum, is inflated with dispersed pseudogenes.</title>
        <authorList>
            <person name="Fletcher K."/>
            <person name="Martin F."/>
            <person name="Isakeit T."/>
            <person name="Cavanaugh K."/>
            <person name="Magill C."/>
            <person name="Michelmore R."/>
        </authorList>
    </citation>
    <scope>NUCLEOTIDE SEQUENCE [LARGE SCALE GENOMIC DNA]</scope>
    <source>
        <strain evidence="1">P6</strain>
    </source>
</reference>
<name>A0ACC0W3V7_9STRA</name>
<evidence type="ECO:0000313" key="1">
    <source>
        <dbReference type="EMBL" id="KAI9912769.1"/>
    </source>
</evidence>
<dbReference type="EMBL" id="CM047583">
    <property type="protein sequence ID" value="KAI9912769.1"/>
    <property type="molecule type" value="Genomic_DNA"/>
</dbReference>
<sequence>MYNVHNFGAQRLVKVMTSVMNGEEKLFASITAAKAHSLLRERALKVNKSLIDEWKREKHLNPEILLHRLGIEQSLDQLISLEEVRNYIAYYNSQIRKSSSRWFDGLRRPSTRMYWRGGWSRQRGWTLQRRSRRHCSKNS</sequence>
<gene>
    <name evidence="1" type="ORF">PsorP6_006737</name>
</gene>